<dbReference type="SUPFAM" id="SSF101173">
    <property type="entry name" value="Docking domain B of the erythromycin polyketide synthase (DEBS)"/>
    <property type="match status" value="1"/>
</dbReference>
<evidence type="ECO:0000256" key="4">
    <source>
        <dbReference type="ARBA" id="ARBA00022679"/>
    </source>
</evidence>
<dbReference type="InterPro" id="IPR036299">
    <property type="entry name" value="Polyketide_synth_docking_sf"/>
</dbReference>
<dbReference type="InterPro" id="IPR016039">
    <property type="entry name" value="Thiolase-like"/>
</dbReference>
<evidence type="ECO:0000259" key="7">
    <source>
        <dbReference type="PROSITE" id="PS52004"/>
    </source>
</evidence>
<keyword evidence="9" id="KW-1185">Reference proteome</keyword>
<dbReference type="Gene3D" id="3.40.366.10">
    <property type="entry name" value="Malonyl-Coenzyme A Acyl Carrier Protein, domain 2"/>
    <property type="match status" value="1"/>
</dbReference>
<evidence type="ECO:0000256" key="3">
    <source>
        <dbReference type="ARBA" id="ARBA00022553"/>
    </source>
</evidence>
<dbReference type="InterPro" id="IPR014043">
    <property type="entry name" value="Acyl_transferase_dom"/>
</dbReference>
<accession>A0ABX8R4X8</accession>
<dbReference type="InterPro" id="IPR032821">
    <property type="entry name" value="PKS_assoc"/>
</dbReference>
<dbReference type="InterPro" id="IPR020841">
    <property type="entry name" value="PKS_Beta-ketoAc_synthase_dom"/>
</dbReference>
<dbReference type="Gene3D" id="3.40.47.10">
    <property type="match status" value="1"/>
</dbReference>
<dbReference type="SUPFAM" id="SSF52151">
    <property type="entry name" value="FabD/lysophospholipase-like"/>
    <property type="match status" value="1"/>
</dbReference>
<dbReference type="InterPro" id="IPR014030">
    <property type="entry name" value="Ketoacyl_synth_N"/>
</dbReference>
<dbReference type="Pfam" id="PF02801">
    <property type="entry name" value="Ketoacyl-synt_C"/>
    <property type="match status" value="1"/>
</dbReference>
<dbReference type="SMART" id="SM00827">
    <property type="entry name" value="PKS_AT"/>
    <property type="match status" value="1"/>
</dbReference>
<dbReference type="PROSITE" id="PS00606">
    <property type="entry name" value="KS3_1"/>
    <property type="match status" value="1"/>
</dbReference>
<feature type="region of interest" description="Disordered" evidence="6">
    <location>
        <begin position="685"/>
        <end position="712"/>
    </location>
</feature>
<evidence type="ECO:0000256" key="5">
    <source>
        <dbReference type="ARBA" id="ARBA00023268"/>
    </source>
</evidence>
<dbReference type="Pfam" id="PF00109">
    <property type="entry name" value="ketoacyl-synt"/>
    <property type="match status" value="1"/>
</dbReference>
<dbReference type="Proteomes" id="UP001049518">
    <property type="component" value="Chromosome"/>
</dbReference>
<protein>
    <submittedName>
        <fullName evidence="8">Polyketide synthase docking domain-containing protein</fullName>
    </submittedName>
</protein>
<dbReference type="EMBL" id="CP059572">
    <property type="protein sequence ID" value="QXJ26140.1"/>
    <property type="molecule type" value="Genomic_DNA"/>
</dbReference>
<dbReference type="InterPro" id="IPR016035">
    <property type="entry name" value="Acyl_Trfase/lysoPLipase"/>
</dbReference>
<dbReference type="InterPro" id="IPR018201">
    <property type="entry name" value="Ketoacyl_synth_AS"/>
</dbReference>
<dbReference type="InterPro" id="IPR015083">
    <property type="entry name" value="NorB/c/GfsB-D-like_docking"/>
</dbReference>
<dbReference type="PANTHER" id="PTHR43775:SF51">
    <property type="entry name" value="INACTIVE PHENOLPHTHIOCEROL SYNTHESIS POLYKETIDE SYNTHASE TYPE I PKS1-RELATED"/>
    <property type="match status" value="1"/>
</dbReference>
<dbReference type="SMART" id="SM00825">
    <property type="entry name" value="PKS_KS"/>
    <property type="match status" value="1"/>
</dbReference>
<dbReference type="InterPro" id="IPR014031">
    <property type="entry name" value="Ketoacyl_synth_C"/>
</dbReference>
<keyword evidence="5" id="KW-0511">Multifunctional enzyme</keyword>
<proteinExistence type="predicted"/>
<dbReference type="Gene3D" id="6.10.140.1830">
    <property type="match status" value="1"/>
</dbReference>
<dbReference type="Pfam" id="PF18369">
    <property type="entry name" value="PKS_DE"/>
    <property type="match status" value="1"/>
</dbReference>
<keyword evidence="2" id="KW-0596">Phosphopantetheine</keyword>
<dbReference type="InterPro" id="IPR050091">
    <property type="entry name" value="PKS_NRPS_Biosynth_Enz"/>
</dbReference>
<dbReference type="InterPro" id="IPR041618">
    <property type="entry name" value="PKS_DE"/>
</dbReference>
<dbReference type="CDD" id="cd00833">
    <property type="entry name" value="PKS"/>
    <property type="match status" value="1"/>
</dbReference>
<evidence type="ECO:0000313" key="9">
    <source>
        <dbReference type="Proteomes" id="UP001049518"/>
    </source>
</evidence>
<gene>
    <name evidence="8" type="ORF">AGRA3207_007751</name>
</gene>
<feature type="domain" description="Ketosynthase family 3 (KS3)" evidence="7">
    <location>
        <begin position="33"/>
        <end position="465"/>
    </location>
</feature>
<dbReference type="InterPro" id="IPR001227">
    <property type="entry name" value="Ac_transferase_dom_sf"/>
</dbReference>
<comment type="cofactor">
    <cofactor evidence="1">
        <name>pantetheine 4'-phosphate</name>
        <dbReference type="ChEBI" id="CHEBI:47942"/>
    </cofactor>
</comment>
<sequence>MTDEQKLVDYLKWTTAELHETRRRLRESEERAREPIAIVSMACRFPGGVRSPAQLWDLVAEQRDGVTGFPSGRGWDRAWDLMSARRDGGGPGAQAPAPFARVGGFIDAAGFDAEFFGVDPAEAAAIEPLQRILLHLAWEALESGTLDPRALHGTPTGVYVGTTARDYATRPERLPAELLAHLGDGTSGGLVAGRLSATLGLEGPAMTLDTACSSALVAVHLACQALRQGECTLALAGGGTVMATPGVFASFAQQGGLAPDGRCKAFAAAADGMGLAEGVGLVLLERLSDALREGHPVLAVIRGSAVNQDGATYGLAAPNGPSQQEVIRRALASAGLSPDEVDAVEAHGTGTPLGDAIEVQALLSAYGRGRPADRPLWLGSVKSNTGHTQGASGAAGLIKMVMAMRHGLLPATLHVDRPTPLADWRSGALRLLTEPVRWTGGDGPRRAGVSSFGASGTNAHLILEEPPAPEDPVAADVPQTRGPARAVPWTVSARSPEALPAQAAALAAHVAAAGPDVPDADVAWSLAATRPVFEHRAVVVGEDRDSLLAGLRAVAAGQDRPGVFRTAPAKAAAGRDVWLFGDGTARRPGAGGALYGAFPVFAAAFDEVCALLDPALEAAALLGPDGPPDGPRLRQEVTFAVQVALARLLESLGARPDAVAGRGVGEFAAAHVAQGLDLADACRLVSGEPRPGDDTGDEVNEEAGGATGPRSARVPVVTFPVDEPSDRYLDLGPGSFGDGPDPSRTVAVLGDGRDEVAALVEALAGLHVTGTAIAWAELFGGRPLPRRVALPTYAFQERPYWLHEEWQEEAGPQGPAEEDPGDAGFWDAVEREDPAALTAVLGVPDDLREHLAAVLPALAGWRTRRKDVARRP</sequence>
<name>A0ABX8R4X8_9ACTN</name>
<evidence type="ECO:0000256" key="6">
    <source>
        <dbReference type="SAM" id="MobiDB-lite"/>
    </source>
</evidence>
<organism evidence="8 9">
    <name type="scientific">Actinomadura graeca</name>
    <dbReference type="NCBI Taxonomy" id="2750812"/>
    <lineage>
        <taxon>Bacteria</taxon>
        <taxon>Bacillati</taxon>
        <taxon>Actinomycetota</taxon>
        <taxon>Actinomycetes</taxon>
        <taxon>Streptosporangiales</taxon>
        <taxon>Thermomonosporaceae</taxon>
        <taxon>Actinomadura</taxon>
    </lineage>
</organism>
<keyword evidence="3" id="KW-0597">Phosphoprotein</keyword>
<dbReference type="PANTHER" id="PTHR43775">
    <property type="entry name" value="FATTY ACID SYNTHASE"/>
    <property type="match status" value="1"/>
</dbReference>
<evidence type="ECO:0000256" key="2">
    <source>
        <dbReference type="ARBA" id="ARBA00022450"/>
    </source>
</evidence>
<dbReference type="RefSeq" id="WP_231332368.1">
    <property type="nucleotide sequence ID" value="NZ_CP059572.1"/>
</dbReference>
<dbReference type="SUPFAM" id="SSF53901">
    <property type="entry name" value="Thiolase-like"/>
    <property type="match status" value="1"/>
</dbReference>
<dbReference type="Pfam" id="PF16197">
    <property type="entry name" value="KAsynt_C_assoc"/>
    <property type="match status" value="1"/>
</dbReference>
<keyword evidence="4" id="KW-0808">Transferase</keyword>
<dbReference type="Pfam" id="PF08990">
    <property type="entry name" value="Docking"/>
    <property type="match status" value="1"/>
</dbReference>
<evidence type="ECO:0000256" key="1">
    <source>
        <dbReference type="ARBA" id="ARBA00001957"/>
    </source>
</evidence>
<reference evidence="8" key="1">
    <citation type="submission" date="2020-07" db="EMBL/GenBank/DDBJ databases">
        <authorList>
            <person name="Tarantini F.S."/>
            <person name="Hong K.W."/>
            <person name="Chan K.G."/>
        </authorList>
    </citation>
    <scope>NUCLEOTIDE SEQUENCE</scope>
    <source>
        <strain evidence="8">32-07</strain>
    </source>
</reference>
<evidence type="ECO:0000313" key="8">
    <source>
        <dbReference type="EMBL" id="QXJ26140.1"/>
    </source>
</evidence>
<dbReference type="Pfam" id="PF00698">
    <property type="entry name" value="Acyl_transf_1"/>
    <property type="match status" value="1"/>
</dbReference>
<dbReference type="PROSITE" id="PS52004">
    <property type="entry name" value="KS3_2"/>
    <property type="match status" value="1"/>
</dbReference>